<reference evidence="1 2" key="2">
    <citation type="journal article" date="2022" name="Mol. Ecol. Resour.">
        <title>The genomes of chicory, endive, great burdock and yacon provide insights into Asteraceae paleo-polyploidization history and plant inulin production.</title>
        <authorList>
            <person name="Fan W."/>
            <person name="Wang S."/>
            <person name="Wang H."/>
            <person name="Wang A."/>
            <person name="Jiang F."/>
            <person name="Liu H."/>
            <person name="Zhao H."/>
            <person name="Xu D."/>
            <person name="Zhang Y."/>
        </authorList>
    </citation>
    <scope>NUCLEOTIDE SEQUENCE [LARGE SCALE GENOMIC DNA]</scope>
    <source>
        <strain evidence="2">cv. Yunnan</strain>
        <tissue evidence="1">Leaves</tissue>
    </source>
</reference>
<sequence length="116" mass="12911">MVGVAVVVLAMTVEGGGVGDGSGGWWWCDGSGGWWWKWQWRRVVVVAMAVDEGGGGECLEKWEGMKWWVSGLAKNETNDETIGFYRLFSVHIEYNVNFKCGDGRHSSRFCTLSLLS</sequence>
<name>A0ACB9CEY0_9ASTR</name>
<keyword evidence="2" id="KW-1185">Reference proteome</keyword>
<reference evidence="2" key="1">
    <citation type="journal article" date="2022" name="Mol. Ecol. Resour.">
        <title>The genomes of chicory, endive, great burdock and yacon provide insights into Asteraceae palaeo-polyploidization history and plant inulin production.</title>
        <authorList>
            <person name="Fan W."/>
            <person name="Wang S."/>
            <person name="Wang H."/>
            <person name="Wang A."/>
            <person name="Jiang F."/>
            <person name="Liu H."/>
            <person name="Zhao H."/>
            <person name="Xu D."/>
            <person name="Zhang Y."/>
        </authorList>
    </citation>
    <scope>NUCLEOTIDE SEQUENCE [LARGE SCALE GENOMIC DNA]</scope>
    <source>
        <strain evidence="2">cv. Yunnan</strain>
    </source>
</reference>
<accession>A0ACB9CEY0</accession>
<organism evidence="1 2">
    <name type="scientific">Smallanthus sonchifolius</name>
    <dbReference type="NCBI Taxonomy" id="185202"/>
    <lineage>
        <taxon>Eukaryota</taxon>
        <taxon>Viridiplantae</taxon>
        <taxon>Streptophyta</taxon>
        <taxon>Embryophyta</taxon>
        <taxon>Tracheophyta</taxon>
        <taxon>Spermatophyta</taxon>
        <taxon>Magnoliopsida</taxon>
        <taxon>eudicotyledons</taxon>
        <taxon>Gunneridae</taxon>
        <taxon>Pentapetalae</taxon>
        <taxon>asterids</taxon>
        <taxon>campanulids</taxon>
        <taxon>Asterales</taxon>
        <taxon>Asteraceae</taxon>
        <taxon>Asteroideae</taxon>
        <taxon>Heliantheae alliance</taxon>
        <taxon>Millerieae</taxon>
        <taxon>Smallanthus</taxon>
    </lineage>
</organism>
<dbReference type="EMBL" id="CM042038">
    <property type="protein sequence ID" value="KAI3732816.1"/>
    <property type="molecule type" value="Genomic_DNA"/>
</dbReference>
<evidence type="ECO:0000313" key="2">
    <source>
        <dbReference type="Proteomes" id="UP001056120"/>
    </source>
</evidence>
<proteinExistence type="predicted"/>
<protein>
    <submittedName>
        <fullName evidence="1">Uncharacterized protein</fullName>
    </submittedName>
</protein>
<dbReference type="Proteomes" id="UP001056120">
    <property type="component" value="Linkage Group LG21"/>
</dbReference>
<evidence type="ECO:0000313" key="1">
    <source>
        <dbReference type="EMBL" id="KAI3732816.1"/>
    </source>
</evidence>
<comment type="caution">
    <text evidence="1">The sequence shown here is derived from an EMBL/GenBank/DDBJ whole genome shotgun (WGS) entry which is preliminary data.</text>
</comment>
<gene>
    <name evidence="1" type="ORF">L1987_64025</name>
</gene>